<name>A0A2V2WBJ4_TRYCR</name>
<dbReference type="Proteomes" id="UP000246078">
    <property type="component" value="Unassembled WGS sequence"/>
</dbReference>
<dbReference type="VEuPathDB" id="TriTrypDB:TcCLB.504797.144"/>
<dbReference type="VEuPathDB" id="TriTrypDB:Tc_MARK_3785"/>
<feature type="compositionally biased region" description="Low complexity" evidence="1">
    <location>
        <begin position="262"/>
        <end position="280"/>
    </location>
</feature>
<feature type="region of interest" description="Disordered" evidence="1">
    <location>
        <begin position="254"/>
        <end position="289"/>
    </location>
</feature>
<dbReference type="VEuPathDB" id="TriTrypDB:TcYC6_0084770"/>
<gene>
    <name evidence="2" type="ORF">C3747_126g52</name>
</gene>
<organism evidence="2 3">
    <name type="scientific">Trypanosoma cruzi</name>
    <dbReference type="NCBI Taxonomy" id="5693"/>
    <lineage>
        <taxon>Eukaryota</taxon>
        <taxon>Discoba</taxon>
        <taxon>Euglenozoa</taxon>
        <taxon>Kinetoplastea</taxon>
        <taxon>Metakinetoplastina</taxon>
        <taxon>Trypanosomatida</taxon>
        <taxon>Trypanosomatidae</taxon>
        <taxon>Trypanosoma</taxon>
        <taxon>Schizotrypanum</taxon>
    </lineage>
</organism>
<dbReference type="EMBL" id="PRFC01000126">
    <property type="protein sequence ID" value="PWV05685.1"/>
    <property type="molecule type" value="Genomic_DNA"/>
</dbReference>
<dbReference type="VEuPathDB" id="TriTrypDB:TCDM_09426"/>
<evidence type="ECO:0000313" key="3">
    <source>
        <dbReference type="Proteomes" id="UP000246078"/>
    </source>
</evidence>
<sequence length="413" mass="45478">MGCCCCCGKKVLTGTEFDRGELDNEDDGTNCPLLLGVGSAAGEEEKQTPPKALSPSEMTATTAAVTTSAQCVEPQKCGTCENELSDTIICSSTTVDDAFSDRFRLHRRVETAASWTWPEVSMPTASVLYEHPRTISEFDTEEDFSQVEQSTGSLRERRLLFIAREREKAVIREMMLTESEKRHAIIDFCNTGRRAMAFRLYRGILAIERRVMLIGFLTERAALLMRVTEAQEMIGRRLTENDWKTGLLDKMRQHRVGRRRSVAVSVESSGSNNNNGGSSSTEPVEASPAVFSEEEKALMPGAVAAASTTTVGRSLSAPSSFWRRSLQQNRLRLSLSPSLPPRPYQRHSGNCPAHVAVAEVIKPFQPEQKEVPHRQQRFGACHITNRNASGTEKFMNSKSITFSAAGVGAGGLH</sequence>
<dbReference type="AlphaFoldDB" id="A0A2V2WBJ4"/>
<evidence type="ECO:0000313" key="2">
    <source>
        <dbReference type="EMBL" id="PWV05685.1"/>
    </source>
</evidence>
<dbReference type="VEuPathDB" id="TriTrypDB:C4B63_144g4"/>
<reference evidence="2 3" key="1">
    <citation type="journal article" date="2018" name="Microb. Genom.">
        <title>Expanding an expanded genome: long-read sequencing of Trypanosoma cruzi.</title>
        <authorList>
            <person name="Berna L."/>
            <person name="Rodriguez M."/>
            <person name="Chiribao M.L."/>
            <person name="Parodi-Talice A."/>
            <person name="Pita S."/>
            <person name="Rijo G."/>
            <person name="Alvarez-Valin F."/>
            <person name="Robello C."/>
        </authorList>
    </citation>
    <scope>NUCLEOTIDE SEQUENCE [LARGE SCALE GENOMIC DNA]</scope>
    <source>
        <strain evidence="2 3">TCC</strain>
    </source>
</reference>
<comment type="caution">
    <text evidence="2">The sequence shown here is derived from an EMBL/GenBank/DDBJ whole genome shotgun (WGS) entry which is preliminary data.</text>
</comment>
<protein>
    <submittedName>
        <fullName evidence="2">Uncharacterized protein</fullName>
    </submittedName>
</protein>
<evidence type="ECO:0000256" key="1">
    <source>
        <dbReference type="SAM" id="MobiDB-lite"/>
    </source>
</evidence>
<dbReference type="VEuPathDB" id="TriTrypDB:ECC02_006626"/>
<dbReference type="VEuPathDB" id="TriTrypDB:TcBrA4_0095750"/>
<dbReference type="VEuPathDB" id="TriTrypDB:TcG_07828"/>
<dbReference type="VEuPathDB" id="TriTrypDB:C3747_126g52"/>
<proteinExistence type="predicted"/>
<dbReference type="VEuPathDB" id="TriTrypDB:TCSYLVIO_003467"/>
<dbReference type="VEuPathDB" id="TriTrypDB:TcCL_Unassigned05233"/>
<accession>A0A2V2WBJ4</accession>